<proteinExistence type="predicted"/>
<sequence>MAVLAGIALTACKPTAEDIELALGARGLAQPHAQCIGEGLEPLTEDDWTKLASLAATAAQGEAELRSMTMGEVEAKLRELDDPRLVGVLVRTGVGCTLMHGEFQLPSRL</sequence>
<dbReference type="AlphaFoldDB" id="A0A219B0D3"/>
<dbReference type="Proteomes" id="UP000198462">
    <property type="component" value="Unassembled WGS sequence"/>
</dbReference>
<comment type="caution">
    <text evidence="1">The sequence shown here is derived from an EMBL/GenBank/DDBJ whole genome shotgun (WGS) entry which is preliminary data.</text>
</comment>
<evidence type="ECO:0000313" key="1">
    <source>
        <dbReference type="EMBL" id="OWV31770.1"/>
    </source>
</evidence>
<protein>
    <submittedName>
        <fullName evidence="1">Uncharacterized protein</fullName>
    </submittedName>
</protein>
<dbReference type="EMBL" id="NFZT01000007">
    <property type="protein sequence ID" value="OWV31770.1"/>
    <property type="molecule type" value="Genomic_DNA"/>
</dbReference>
<evidence type="ECO:0000313" key="2">
    <source>
        <dbReference type="Proteomes" id="UP000198462"/>
    </source>
</evidence>
<reference evidence="2" key="1">
    <citation type="submission" date="2017-05" db="EMBL/GenBank/DDBJ databases">
        <authorList>
            <person name="Lin X."/>
        </authorList>
    </citation>
    <scope>NUCLEOTIDE SEQUENCE [LARGE SCALE GENOMIC DNA]</scope>
    <source>
        <strain evidence="2">JLT2012</strain>
    </source>
</reference>
<accession>A0A219B0D3</accession>
<gene>
    <name evidence="1" type="ORF">B5C34_14760</name>
</gene>
<organism evidence="1 2">
    <name type="scientific">Pacificimonas flava</name>
    <dbReference type="NCBI Taxonomy" id="1234595"/>
    <lineage>
        <taxon>Bacteria</taxon>
        <taxon>Pseudomonadati</taxon>
        <taxon>Pseudomonadota</taxon>
        <taxon>Alphaproteobacteria</taxon>
        <taxon>Sphingomonadales</taxon>
        <taxon>Sphingosinicellaceae</taxon>
        <taxon>Pacificimonas</taxon>
    </lineage>
</organism>
<keyword evidence="2" id="KW-1185">Reference proteome</keyword>
<name>A0A219B0D3_9SPHN</name>